<dbReference type="GO" id="GO:0042910">
    <property type="term" value="F:xenobiotic transmembrane transporter activity"/>
    <property type="evidence" value="ECO:0007669"/>
    <property type="project" value="InterPro"/>
</dbReference>
<dbReference type="InterPro" id="IPR004812">
    <property type="entry name" value="Efflux_drug-R_Bcr/CmlA"/>
</dbReference>
<feature type="transmembrane region" description="Helical" evidence="8">
    <location>
        <begin position="160"/>
        <end position="179"/>
    </location>
</feature>
<evidence type="ECO:0000256" key="4">
    <source>
        <dbReference type="ARBA" id="ARBA00022475"/>
    </source>
</evidence>
<keyword evidence="7 8" id="KW-0472">Membrane</keyword>
<evidence type="ECO:0000313" key="10">
    <source>
        <dbReference type="EMBL" id="GGA30817.1"/>
    </source>
</evidence>
<evidence type="ECO:0000256" key="1">
    <source>
        <dbReference type="ARBA" id="ARBA00004651"/>
    </source>
</evidence>
<dbReference type="InterPro" id="IPR020846">
    <property type="entry name" value="MFS_dom"/>
</dbReference>
<keyword evidence="3 8" id="KW-0813">Transport</keyword>
<keyword evidence="4" id="KW-1003">Cell membrane</keyword>
<gene>
    <name evidence="10" type="ORF">GCM10011498_34970</name>
</gene>
<dbReference type="PROSITE" id="PS50850">
    <property type="entry name" value="MFS"/>
    <property type="match status" value="1"/>
</dbReference>
<proteinExistence type="inferred from homology"/>
<dbReference type="SUPFAM" id="SSF103473">
    <property type="entry name" value="MFS general substrate transporter"/>
    <property type="match status" value="1"/>
</dbReference>
<feature type="transmembrane region" description="Helical" evidence="8">
    <location>
        <begin position="302"/>
        <end position="321"/>
    </location>
</feature>
<feature type="domain" description="Major facilitator superfamily (MFS) profile" evidence="9">
    <location>
        <begin position="9"/>
        <end position="392"/>
    </location>
</feature>
<keyword evidence="11" id="KW-1185">Reference proteome</keyword>
<dbReference type="InterPro" id="IPR005829">
    <property type="entry name" value="Sugar_transporter_CS"/>
</dbReference>
<dbReference type="InterPro" id="IPR011701">
    <property type="entry name" value="MFS"/>
</dbReference>
<dbReference type="Pfam" id="PF07690">
    <property type="entry name" value="MFS_1"/>
    <property type="match status" value="1"/>
</dbReference>
<feature type="transmembrane region" description="Helical" evidence="8">
    <location>
        <begin position="132"/>
        <end position="154"/>
    </location>
</feature>
<evidence type="ECO:0000256" key="5">
    <source>
        <dbReference type="ARBA" id="ARBA00022692"/>
    </source>
</evidence>
<accession>A0A916VT93</accession>
<dbReference type="AlphaFoldDB" id="A0A916VT93"/>
<protein>
    <recommendedName>
        <fullName evidence="8">Bcr/CflA family efflux transporter</fullName>
    </recommendedName>
</protein>
<feature type="transmembrane region" description="Helical" evidence="8">
    <location>
        <begin position="366"/>
        <end position="387"/>
    </location>
</feature>
<comment type="subcellular location">
    <subcellularLocation>
        <location evidence="8">Cell inner membrane</location>
        <topology evidence="8">Multi-pass membrane protein</topology>
    </subcellularLocation>
    <subcellularLocation>
        <location evidence="1">Cell membrane</location>
        <topology evidence="1">Multi-pass membrane protein</topology>
    </subcellularLocation>
</comment>
<comment type="similarity">
    <text evidence="2 8">Belongs to the major facilitator superfamily. Bcr/CmlA family.</text>
</comment>
<dbReference type="EMBL" id="BMKA01000008">
    <property type="protein sequence ID" value="GGA30817.1"/>
    <property type="molecule type" value="Genomic_DNA"/>
</dbReference>
<dbReference type="GO" id="GO:1990961">
    <property type="term" value="P:xenobiotic detoxification by transmembrane export across the plasma membrane"/>
    <property type="evidence" value="ECO:0007669"/>
    <property type="project" value="InterPro"/>
</dbReference>
<dbReference type="PROSITE" id="PS00216">
    <property type="entry name" value="SUGAR_TRANSPORT_1"/>
    <property type="match status" value="1"/>
</dbReference>
<keyword evidence="5 8" id="KW-0812">Transmembrane</keyword>
<evidence type="ECO:0000256" key="6">
    <source>
        <dbReference type="ARBA" id="ARBA00022989"/>
    </source>
</evidence>
<dbReference type="PANTHER" id="PTHR43124">
    <property type="entry name" value="PURINE EFFLUX PUMP PBUE"/>
    <property type="match status" value="1"/>
</dbReference>
<feature type="transmembrane region" description="Helical" evidence="8">
    <location>
        <begin position="333"/>
        <end position="360"/>
    </location>
</feature>
<feature type="transmembrane region" description="Helical" evidence="8">
    <location>
        <begin position="44"/>
        <end position="63"/>
    </location>
</feature>
<feature type="transmembrane region" description="Helical" evidence="8">
    <location>
        <begin position="275"/>
        <end position="296"/>
    </location>
</feature>
<evidence type="ECO:0000256" key="8">
    <source>
        <dbReference type="RuleBase" id="RU365088"/>
    </source>
</evidence>
<evidence type="ECO:0000256" key="7">
    <source>
        <dbReference type="ARBA" id="ARBA00023136"/>
    </source>
</evidence>
<dbReference type="Proteomes" id="UP000628017">
    <property type="component" value="Unassembled WGS sequence"/>
</dbReference>
<keyword evidence="8" id="KW-0997">Cell inner membrane</keyword>
<evidence type="ECO:0000256" key="3">
    <source>
        <dbReference type="ARBA" id="ARBA00022448"/>
    </source>
</evidence>
<keyword evidence="6 8" id="KW-1133">Transmembrane helix</keyword>
<reference evidence="10" key="1">
    <citation type="journal article" date="2014" name="Int. J. Syst. Evol. Microbiol.">
        <title>Complete genome sequence of Corynebacterium casei LMG S-19264T (=DSM 44701T), isolated from a smear-ripened cheese.</title>
        <authorList>
            <consortium name="US DOE Joint Genome Institute (JGI-PGF)"/>
            <person name="Walter F."/>
            <person name="Albersmeier A."/>
            <person name="Kalinowski J."/>
            <person name="Ruckert C."/>
        </authorList>
    </citation>
    <scope>NUCLEOTIDE SEQUENCE</scope>
    <source>
        <strain evidence="10">CGMCC 1.15880</strain>
    </source>
</reference>
<evidence type="ECO:0000259" key="9">
    <source>
        <dbReference type="PROSITE" id="PS50850"/>
    </source>
</evidence>
<comment type="caution">
    <text evidence="10">The sequence shown here is derived from an EMBL/GenBank/DDBJ whole genome shotgun (WGS) entry which is preliminary data.</text>
</comment>
<sequence>MSTPKSPPRFVTLVLLTAISVLSLNMFLPSLSNMARDFEVDYAVINLSIAGYLGVSAILQIIMGPLSDRWGRRPVLLAAMAIFTVASVGCWLAPNVWVFLGFRLLQSAVIAGMALSRAVIRDMAPPQEAASMMGYVAMVMALAPMVGPVVGGLLDQMFGWRVTFLLFAMLGAGVFALCWRDLGETNTKKSDTLLAQFKTYPALLGAREFWGHVACQACSVGAFYVFLAGAPLVGEAQFGLTPATLGLGMGAITMGFVFGNFLSGRYAKRYALSTMMIAGRIVALVGLGGGFILLVAGIMHPLVLFGSVVFIGLGNGLTLPASNSGALSVRPDLAGSASGLSGAAVVGSGAILTSVTGAVLNESSGVFVLMAILFGVTILGLVAAYDVRNATRG</sequence>
<feature type="transmembrane region" description="Helical" evidence="8">
    <location>
        <begin position="209"/>
        <end position="233"/>
    </location>
</feature>
<evidence type="ECO:0000256" key="2">
    <source>
        <dbReference type="ARBA" id="ARBA00006236"/>
    </source>
</evidence>
<dbReference type="InterPro" id="IPR050189">
    <property type="entry name" value="MFS_Efflux_Transporters"/>
</dbReference>
<evidence type="ECO:0000313" key="11">
    <source>
        <dbReference type="Proteomes" id="UP000628017"/>
    </source>
</evidence>
<dbReference type="InterPro" id="IPR036259">
    <property type="entry name" value="MFS_trans_sf"/>
</dbReference>
<dbReference type="Gene3D" id="1.20.1720.10">
    <property type="entry name" value="Multidrug resistance protein D"/>
    <property type="match status" value="1"/>
</dbReference>
<dbReference type="PANTHER" id="PTHR43124:SF3">
    <property type="entry name" value="CHLORAMPHENICOL EFFLUX PUMP RV0191"/>
    <property type="match status" value="1"/>
</dbReference>
<dbReference type="RefSeq" id="WP_229678619.1">
    <property type="nucleotide sequence ID" value="NZ_BMKA01000008.1"/>
</dbReference>
<feature type="transmembrane region" description="Helical" evidence="8">
    <location>
        <begin position="75"/>
        <end position="94"/>
    </location>
</feature>
<dbReference type="NCBIfam" id="TIGR00710">
    <property type="entry name" value="efflux_Bcr_CflA"/>
    <property type="match status" value="1"/>
</dbReference>
<name>A0A916VT93_9RHOB</name>
<organism evidence="10 11">
    <name type="scientific">Neptunicoccus cionae</name>
    <dbReference type="NCBI Taxonomy" id="2035344"/>
    <lineage>
        <taxon>Bacteria</taxon>
        <taxon>Pseudomonadati</taxon>
        <taxon>Pseudomonadota</taxon>
        <taxon>Alphaproteobacteria</taxon>
        <taxon>Rhodobacterales</taxon>
        <taxon>Paracoccaceae</taxon>
        <taxon>Neptunicoccus</taxon>
    </lineage>
</organism>
<dbReference type="CDD" id="cd17320">
    <property type="entry name" value="MFS_MdfA_MDR_like"/>
    <property type="match status" value="1"/>
</dbReference>
<feature type="transmembrane region" description="Helical" evidence="8">
    <location>
        <begin position="245"/>
        <end position="263"/>
    </location>
</feature>
<reference evidence="10" key="2">
    <citation type="submission" date="2020-09" db="EMBL/GenBank/DDBJ databases">
        <authorList>
            <person name="Sun Q."/>
            <person name="Zhou Y."/>
        </authorList>
    </citation>
    <scope>NUCLEOTIDE SEQUENCE</scope>
    <source>
        <strain evidence="10">CGMCC 1.15880</strain>
    </source>
</reference>
<comment type="caution">
    <text evidence="8">Lacks conserved residue(s) required for the propagation of feature annotation.</text>
</comment>
<dbReference type="GO" id="GO:0005886">
    <property type="term" value="C:plasma membrane"/>
    <property type="evidence" value="ECO:0007669"/>
    <property type="project" value="UniProtKB-SubCell"/>
</dbReference>